<name>U2ZJT3_VIBPR</name>
<evidence type="ECO:0000256" key="7">
    <source>
        <dbReference type="ARBA" id="ARBA00023049"/>
    </source>
</evidence>
<feature type="domain" description="Peptidase M16 C-terminal" evidence="11">
    <location>
        <begin position="711"/>
        <end position="869"/>
    </location>
</feature>
<evidence type="ECO:0000259" key="11">
    <source>
        <dbReference type="Pfam" id="PF05193"/>
    </source>
</evidence>
<feature type="domain" description="Peptidase M16 C-terminal" evidence="11">
    <location>
        <begin position="216"/>
        <end position="396"/>
    </location>
</feature>
<evidence type="ECO:0000256" key="5">
    <source>
        <dbReference type="ARBA" id="ARBA00022801"/>
    </source>
</evidence>
<dbReference type="InterPro" id="IPR001431">
    <property type="entry name" value="Pept_M16_Zn_BS"/>
</dbReference>
<comment type="cofactor">
    <cofactor evidence="1">
        <name>Zn(2+)</name>
        <dbReference type="ChEBI" id="CHEBI:29105"/>
    </cofactor>
</comment>
<keyword evidence="13" id="KW-1185">Reference proteome</keyword>
<evidence type="ECO:0000259" key="10">
    <source>
        <dbReference type="Pfam" id="PF00675"/>
    </source>
</evidence>
<gene>
    <name evidence="12" type="ORF">VPR01S_11_00090</name>
</gene>
<evidence type="ECO:0000256" key="3">
    <source>
        <dbReference type="ARBA" id="ARBA00022670"/>
    </source>
</evidence>
<dbReference type="PROSITE" id="PS00143">
    <property type="entry name" value="INSULINASE"/>
    <property type="match status" value="1"/>
</dbReference>
<dbReference type="GO" id="GO:0046872">
    <property type="term" value="F:metal ion binding"/>
    <property type="evidence" value="ECO:0007669"/>
    <property type="project" value="UniProtKB-KW"/>
</dbReference>
<keyword evidence="5" id="KW-0378">Hydrolase</keyword>
<evidence type="ECO:0000313" key="13">
    <source>
        <dbReference type="Proteomes" id="UP000016570"/>
    </source>
</evidence>
<dbReference type="InterPro" id="IPR050626">
    <property type="entry name" value="Peptidase_M16"/>
</dbReference>
<dbReference type="InterPro" id="IPR011249">
    <property type="entry name" value="Metalloenz_LuxS/M16"/>
</dbReference>
<keyword evidence="4" id="KW-0479">Metal-binding</keyword>
<evidence type="ECO:0000256" key="6">
    <source>
        <dbReference type="ARBA" id="ARBA00022833"/>
    </source>
</evidence>
<dbReference type="SUPFAM" id="SSF63411">
    <property type="entry name" value="LuxS/MPP-like metallohydrolase"/>
    <property type="match status" value="3"/>
</dbReference>
<feature type="signal peptide" evidence="9">
    <location>
        <begin position="1"/>
        <end position="24"/>
    </location>
</feature>
<dbReference type="eggNOG" id="COG0612">
    <property type="taxonomic scope" value="Bacteria"/>
</dbReference>
<comment type="similarity">
    <text evidence="2 8">Belongs to the peptidase M16 family.</text>
</comment>
<reference evidence="12 13" key="1">
    <citation type="submission" date="2013-09" db="EMBL/GenBank/DDBJ databases">
        <title>Whole genome shotgun sequence of Vibrio proteolyticus NBRC 13287.</title>
        <authorList>
            <person name="Isaki S."/>
            <person name="Hosoyama A."/>
            <person name="Numata M."/>
            <person name="Hashimoto M."/>
            <person name="Hosoyama Y."/>
            <person name="Tsuchikane K."/>
            <person name="Noguchi M."/>
            <person name="Hirakata S."/>
            <person name="Ichikawa N."/>
            <person name="Ohji S."/>
            <person name="Yamazoe A."/>
            <person name="Fujita N."/>
        </authorList>
    </citation>
    <scope>NUCLEOTIDE SEQUENCE [LARGE SCALE GENOMIC DNA]</scope>
    <source>
        <strain evidence="12 13">NBRC 13287</strain>
    </source>
</reference>
<dbReference type="STRING" id="1219065.VPR01S_11_00090"/>
<keyword evidence="6" id="KW-0862">Zinc</keyword>
<sequence>MWNARFKKRTLLLSLSCLSFSVLSAPNDSALWFPQTDLPLDSRYQTQLLDNGMRLIVIRNDQPKNSVSLRMRVDAGSLQESGAEPGVAHFLEHMAFNGSTHVPEGEMVAMLERHGLSFGADTNAFTDFSQTVYELDLPKSDQDSIDTALFLLRETASELTLDKDAIARERKVIESEVRERQSANFERYIDWSNYLLAGSGIMDKRPLGTLAGMEAVNQKRLKDFYTRYYAPRNTTLIIAGDVETQAILQRVKHYFSDWKNPQGQDAAKPDMQVSLPQHAQAKAFIHPNITARIELNFVDPAKHIKATTQTDFDQWVKEIGDRALAYRLETIAFDSEGKLISPYAGTELDYQLARISQLSLTTAQGEWQQGLEALEQTLRQALIYGFSEEEVQRQVSTMANNLQLSLTATDDLTNANLVSRAVTALNGEYVLTSALFDHEQFNQKRDKITAQLVNEKFKQRWGAHPPRIYLADRQAPDSIESKLLAAYQNSQKEPVLPYVNQVNDHFGYESFGESGIAKHVSTSDYGNVVRYRFDNGVMLNVKPTKLEKDTVYLTVRIGTGKYGLSNDKAPLMTLFDAGMVAAGLKKHTLNELRGIFDDETIGANMLFTNSAIDAQSIVANKDVLNQLRLYAAYFTDGGYREEGRAFALQHLDSVYNTYQQSPEQVLQFHVGPLLHGGDARWKLPGVTELSQYSMGDVQPLVRDALLNGPVEIGVVGDITLEDATSYVAQTFGALPLKPQQVFEPYKESFPPVKKQDLTLYHQGDKTTAIATTYWQIPDGKNYEQSVGFRVLFEVLQQRITKEVREAIGASYSPWVDYTQSTLFKNYGNMSINSNTTVGQVDTVLATYKSVLRDLQARPVSEDDLRRAVTPMLDAIKQHEQDNYYWLDLTSIAQTAPEFLPEQARLPVLLHTMTREKLQKLAKLIDVDEALQIRVIPQP</sequence>
<protein>
    <submittedName>
        <fullName evidence="12">Peptidase M16 family protein</fullName>
    </submittedName>
</protein>
<evidence type="ECO:0000256" key="4">
    <source>
        <dbReference type="ARBA" id="ARBA00022723"/>
    </source>
</evidence>
<keyword evidence="9" id="KW-0732">Signal</keyword>
<keyword evidence="7" id="KW-0482">Metalloprotease</keyword>
<evidence type="ECO:0000256" key="2">
    <source>
        <dbReference type="ARBA" id="ARBA00007261"/>
    </source>
</evidence>
<dbReference type="Gene3D" id="3.30.830.10">
    <property type="entry name" value="Metalloenzyme, LuxS/M16 peptidase-like"/>
    <property type="match status" value="4"/>
</dbReference>
<evidence type="ECO:0000256" key="1">
    <source>
        <dbReference type="ARBA" id="ARBA00001947"/>
    </source>
</evidence>
<evidence type="ECO:0000256" key="9">
    <source>
        <dbReference type="SAM" id="SignalP"/>
    </source>
</evidence>
<dbReference type="InterPro" id="IPR011765">
    <property type="entry name" value="Pept_M16_N"/>
</dbReference>
<proteinExistence type="inferred from homology"/>
<dbReference type="Proteomes" id="UP000016570">
    <property type="component" value="Unassembled WGS sequence"/>
</dbReference>
<dbReference type="Pfam" id="PF05193">
    <property type="entry name" value="Peptidase_M16_C"/>
    <property type="match status" value="2"/>
</dbReference>
<dbReference type="AlphaFoldDB" id="U2ZJT3"/>
<organism evidence="12 13">
    <name type="scientific">Vibrio proteolyticus NBRC 13287</name>
    <dbReference type="NCBI Taxonomy" id="1219065"/>
    <lineage>
        <taxon>Bacteria</taxon>
        <taxon>Pseudomonadati</taxon>
        <taxon>Pseudomonadota</taxon>
        <taxon>Gammaproteobacteria</taxon>
        <taxon>Vibrionales</taxon>
        <taxon>Vibrionaceae</taxon>
        <taxon>Vibrio</taxon>
    </lineage>
</organism>
<feature type="chain" id="PRO_5004637110" evidence="9">
    <location>
        <begin position="25"/>
        <end position="938"/>
    </location>
</feature>
<dbReference type="PANTHER" id="PTHR43690:SF17">
    <property type="entry name" value="PROTEIN YHJJ"/>
    <property type="match status" value="1"/>
</dbReference>
<dbReference type="RefSeq" id="WP_021705987.1">
    <property type="nucleotide sequence ID" value="NZ_BATJ01000011.1"/>
</dbReference>
<comment type="caution">
    <text evidence="12">The sequence shown here is derived from an EMBL/GenBank/DDBJ whole genome shotgun (WGS) entry which is preliminary data.</text>
</comment>
<dbReference type="InterPro" id="IPR007863">
    <property type="entry name" value="Peptidase_M16_C"/>
</dbReference>
<evidence type="ECO:0000313" key="12">
    <source>
        <dbReference type="EMBL" id="GAD68016.1"/>
    </source>
</evidence>
<accession>U2ZJT3</accession>
<evidence type="ECO:0000256" key="8">
    <source>
        <dbReference type="RuleBase" id="RU004447"/>
    </source>
</evidence>
<dbReference type="Pfam" id="PF00675">
    <property type="entry name" value="Peptidase_M16"/>
    <property type="match status" value="1"/>
</dbReference>
<keyword evidence="3" id="KW-0645">Protease</keyword>
<dbReference type="GO" id="GO:0004222">
    <property type="term" value="F:metalloendopeptidase activity"/>
    <property type="evidence" value="ECO:0007669"/>
    <property type="project" value="InterPro"/>
</dbReference>
<dbReference type="EMBL" id="BATJ01000011">
    <property type="protein sequence ID" value="GAD68016.1"/>
    <property type="molecule type" value="Genomic_DNA"/>
</dbReference>
<dbReference type="PANTHER" id="PTHR43690">
    <property type="entry name" value="NARDILYSIN"/>
    <property type="match status" value="1"/>
</dbReference>
<dbReference type="GO" id="GO:0006508">
    <property type="term" value="P:proteolysis"/>
    <property type="evidence" value="ECO:0007669"/>
    <property type="project" value="UniProtKB-KW"/>
</dbReference>
<feature type="domain" description="Peptidase M16 N-terminal" evidence="10">
    <location>
        <begin position="56"/>
        <end position="184"/>
    </location>
</feature>